<keyword evidence="2" id="KW-1185">Reference proteome</keyword>
<dbReference type="InterPro" id="IPR051209">
    <property type="entry name" value="FAD-bind_Monooxygenase_sf"/>
</dbReference>
<dbReference type="PRINTS" id="PR00469">
    <property type="entry name" value="PNDRDTASEII"/>
</dbReference>
<reference evidence="2" key="1">
    <citation type="journal article" date="2018" name="Front. Microbiol.">
        <title>Genome-Based Analysis Reveals the Taxonomy and Diversity of the Family Idiomarinaceae.</title>
        <authorList>
            <person name="Liu Y."/>
            <person name="Lai Q."/>
            <person name="Shao Z."/>
        </authorList>
    </citation>
    <scope>NUCLEOTIDE SEQUENCE [LARGE SCALE GENOMIC DNA]</scope>
    <source>
        <strain evidence="2">PIM1</strain>
    </source>
</reference>
<protein>
    <submittedName>
        <fullName evidence="1">NAD(P)/FAD-dependent oxidoreductase</fullName>
    </submittedName>
</protein>
<sequence length="525" mass="59949">MNKPICKRGLIALISVRRQRCNLLQEAPTTSPQQPIHVAIIGTGFGGQSAAIHLLKQEQLDFVMLERRSFMGGTWCQNSYPGAQVDVQSPLYSLASEPQAWSQMFAEQAELEAYTNRVIDKYQLREKTVLNFNVIRLTWLDESRCWKIESESGDSLYARYVISAQGPLSNPVIPDFNGRERFQGKSFHTNQWDHSYDYRNKRVAVIGSGASAAQVIPAIAPDVQHLHVFQRTPHWVLPRPDRTFSPTIRKLLGNKFVYHALRKTIYWALEWRVFAFKYAHGLMRIFAQRPALKHLRKQVPNEVLRRKLTPDYTIGCKRIIVSNTLYPALSRENVTLHDKHDGIAEITENGIKTTQGSNIELDLIVYSTGFDATDGAVGYEIIGRTGSTLKNFWHEFPRAYLGTTLPKFPNLFLVTGPNTGIGHTSAIFVIESQMQYIMRALRFGDKHGGLLEVTEQAEADYTTMIHREMRKTVWHSGGCNSWYKSKSGHVIAMYPGFSFVYRMKARRFKPQHHRTTTNAIRQESS</sequence>
<dbReference type="Gene3D" id="3.50.50.60">
    <property type="entry name" value="FAD/NAD(P)-binding domain"/>
    <property type="match status" value="2"/>
</dbReference>
<accession>A0A432YE72</accession>
<dbReference type="PANTHER" id="PTHR42877">
    <property type="entry name" value="L-ORNITHINE N(5)-MONOOXYGENASE-RELATED"/>
    <property type="match status" value="1"/>
</dbReference>
<proteinExistence type="predicted"/>
<dbReference type="AlphaFoldDB" id="A0A432YE72"/>
<dbReference type="EMBL" id="PIPZ01000003">
    <property type="protein sequence ID" value="RUO59242.1"/>
    <property type="molecule type" value="Genomic_DNA"/>
</dbReference>
<dbReference type="SUPFAM" id="SSF51905">
    <property type="entry name" value="FAD/NAD(P)-binding domain"/>
    <property type="match status" value="1"/>
</dbReference>
<gene>
    <name evidence="1" type="ORF">CWI76_09425</name>
</gene>
<dbReference type="PANTHER" id="PTHR42877:SF4">
    <property type="entry name" value="FAD_NAD(P)-BINDING DOMAIN-CONTAINING PROTEIN-RELATED"/>
    <property type="match status" value="1"/>
</dbReference>
<evidence type="ECO:0000313" key="1">
    <source>
        <dbReference type="EMBL" id="RUO59242.1"/>
    </source>
</evidence>
<dbReference type="Pfam" id="PF13738">
    <property type="entry name" value="Pyr_redox_3"/>
    <property type="match status" value="1"/>
</dbReference>
<organism evidence="1 2">
    <name type="scientific">Pseudidiomarina marina</name>
    <dbReference type="NCBI Taxonomy" id="502366"/>
    <lineage>
        <taxon>Bacteria</taxon>
        <taxon>Pseudomonadati</taxon>
        <taxon>Pseudomonadota</taxon>
        <taxon>Gammaproteobacteria</taxon>
        <taxon>Alteromonadales</taxon>
        <taxon>Idiomarinaceae</taxon>
        <taxon>Pseudidiomarina</taxon>
    </lineage>
</organism>
<dbReference type="OrthoDB" id="312624at2"/>
<evidence type="ECO:0000313" key="2">
    <source>
        <dbReference type="Proteomes" id="UP000288127"/>
    </source>
</evidence>
<dbReference type="Proteomes" id="UP000288127">
    <property type="component" value="Unassembled WGS sequence"/>
</dbReference>
<dbReference type="InterPro" id="IPR036188">
    <property type="entry name" value="FAD/NAD-bd_sf"/>
</dbReference>
<name>A0A432YE72_9GAMM</name>
<comment type="caution">
    <text evidence="1">The sequence shown here is derived from an EMBL/GenBank/DDBJ whole genome shotgun (WGS) entry which is preliminary data.</text>
</comment>